<proteinExistence type="predicted"/>
<dbReference type="PANTHER" id="PTHR12147:SF56">
    <property type="entry name" value="AMINOPEPTIDASE YDR415C-RELATED"/>
    <property type="match status" value="1"/>
</dbReference>
<protein>
    <submittedName>
        <fullName evidence="1">M28 family metallopeptidase</fullName>
    </submittedName>
</protein>
<sequence length="639" mass="68667">MNIRKLIPIAALTGAVLSCQLQAHSNSLTSQDANLQNDNNVWISIGSDAYSLINQKHTASIAFSQSKIHNASHGNIAIVQVPESQISTLSEIMHDEFNRCGGFVFHESLEEAQSYALRPVQMAPSVMVSYSIDNATSVNQLLNQLSTSGLSSTVNSLSNYHNRYYTQQTGVDAANWIKSKWQEISSSRSDISVETFSHSWNQPSVIATITGTTNPDEIVVIGGHLDSINSSNPSGGRAPGADDNASGIAVVTETLKAIVASGFKPKRTIQLMGYAAEEVGLRGSKAIAQSYQNKNVVGVAQFDMTGRKGPSSNDIVFMTDYTNSAQTQFMQQLIDTYLPGVTYGNDRCGYACSDHASWHNAGFPASMPFESNFNDSNRSIHTSNDTAFDSSHAIKFAKLSVAFAAELAKGSTGTNPDPDPDPKPDNVLENGVAKNNLSANRGEELAFTFDVPEGAGAIEFKMSGGSGDADLYVKFGSKPTSSSYDCRPYKSGNNETCTGSQANGTYHVVIKAYSSFSGVSIVANYVIDDNPVPGPDPIDESINNISLNRGQWSHYTQQLEEGYESLTVTISGGTGDIDLYTNFGSQSTSSNWDCRPYKNGNNEVCTFNNPQAGTWYIDLYGYSSSSGATLNVKAIPLAK</sequence>
<dbReference type="PIRSF" id="PIRSF036685">
    <property type="entry name" value="BacLeuNPeptidase"/>
    <property type="match status" value="1"/>
</dbReference>
<dbReference type="InterPro" id="IPR007280">
    <property type="entry name" value="Peptidase_C_arc/bac"/>
</dbReference>
<dbReference type="PANTHER" id="PTHR12147">
    <property type="entry name" value="METALLOPEPTIDASE M28 FAMILY MEMBER"/>
    <property type="match status" value="1"/>
</dbReference>
<dbReference type="Gene3D" id="2.60.120.380">
    <property type="match status" value="2"/>
</dbReference>
<dbReference type="CDD" id="cd03879">
    <property type="entry name" value="M28_AAP"/>
    <property type="match status" value="1"/>
</dbReference>
<dbReference type="InterPro" id="IPR012189">
    <property type="entry name" value="Pept_M28E_Ap1"/>
</dbReference>
<gene>
    <name evidence="1" type="ORF">ABVT43_20145</name>
</gene>
<dbReference type="EMBL" id="JBEVCJ010000070">
    <property type="protein sequence ID" value="MET1257453.1"/>
    <property type="molecule type" value="Genomic_DNA"/>
</dbReference>
<dbReference type="Pfam" id="PF04151">
    <property type="entry name" value="PPC"/>
    <property type="match status" value="2"/>
</dbReference>
<dbReference type="SUPFAM" id="SSF89260">
    <property type="entry name" value="Collagen-binding domain"/>
    <property type="match status" value="1"/>
</dbReference>
<dbReference type="PROSITE" id="PS51257">
    <property type="entry name" value="PROKAR_LIPOPROTEIN"/>
    <property type="match status" value="1"/>
</dbReference>
<organism evidence="1 2">
    <name type="scientific">Aliikangiella maris</name>
    <dbReference type="NCBI Taxonomy" id="3162458"/>
    <lineage>
        <taxon>Bacteria</taxon>
        <taxon>Pseudomonadati</taxon>
        <taxon>Pseudomonadota</taxon>
        <taxon>Gammaproteobacteria</taxon>
        <taxon>Oceanospirillales</taxon>
        <taxon>Pleioneaceae</taxon>
        <taxon>Aliikangiella</taxon>
    </lineage>
</organism>
<dbReference type="InterPro" id="IPR007484">
    <property type="entry name" value="Peptidase_M28"/>
</dbReference>
<dbReference type="Pfam" id="PF04389">
    <property type="entry name" value="Peptidase_M28"/>
    <property type="match status" value="1"/>
</dbReference>
<dbReference type="Gene3D" id="3.40.630.10">
    <property type="entry name" value="Zn peptidases"/>
    <property type="match status" value="1"/>
</dbReference>
<evidence type="ECO:0000313" key="1">
    <source>
        <dbReference type="EMBL" id="MET1257453.1"/>
    </source>
</evidence>
<dbReference type="Proteomes" id="UP001548189">
    <property type="component" value="Unassembled WGS sequence"/>
</dbReference>
<evidence type="ECO:0000313" key="2">
    <source>
        <dbReference type="Proteomes" id="UP001548189"/>
    </source>
</evidence>
<dbReference type="SUPFAM" id="SSF53187">
    <property type="entry name" value="Zn-dependent exopeptidases"/>
    <property type="match status" value="1"/>
</dbReference>
<accession>A0ABV2C049</accession>
<keyword evidence="2" id="KW-1185">Reference proteome</keyword>
<reference evidence="1 2" key="1">
    <citation type="submission" date="2024-06" db="EMBL/GenBank/DDBJ databases">
        <authorList>
            <person name="Li F."/>
        </authorList>
    </citation>
    <scope>NUCLEOTIDE SEQUENCE [LARGE SCALE GENOMIC DNA]</scope>
    <source>
        <strain evidence="1 2">GXAS 311</strain>
    </source>
</reference>
<comment type="caution">
    <text evidence="1">The sequence shown here is derived from an EMBL/GenBank/DDBJ whole genome shotgun (WGS) entry which is preliminary data.</text>
</comment>
<name>A0ABV2C049_9GAMM</name>
<dbReference type="InterPro" id="IPR045175">
    <property type="entry name" value="M28_fam"/>
</dbReference>